<evidence type="ECO:0008006" key="4">
    <source>
        <dbReference type="Google" id="ProtNLM"/>
    </source>
</evidence>
<comment type="caution">
    <text evidence="2">The sequence shown here is derived from an EMBL/GenBank/DDBJ whole genome shotgun (WGS) entry which is preliminary data.</text>
</comment>
<feature type="transmembrane region" description="Helical" evidence="1">
    <location>
        <begin position="6"/>
        <end position="26"/>
    </location>
</feature>
<evidence type="ECO:0000313" key="3">
    <source>
        <dbReference type="Proteomes" id="UP000185557"/>
    </source>
</evidence>
<dbReference type="OrthoDB" id="532758at2"/>
<proteinExistence type="predicted"/>
<keyword evidence="3" id="KW-1185">Reference proteome</keyword>
<organism evidence="2 3">
    <name type="scientific">Phormidium tenue NIES-30</name>
    <dbReference type="NCBI Taxonomy" id="549789"/>
    <lineage>
        <taxon>Bacteria</taxon>
        <taxon>Bacillati</taxon>
        <taxon>Cyanobacteriota</taxon>
        <taxon>Cyanophyceae</taxon>
        <taxon>Oscillatoriophycideae</taxon>
        <taxon>Oscillatoriales</taxon>
        <taxon>Oscillatoriaceae</taxon>
        <taxon>Phormidium</taxon>
    </lineage>
</organism>
<protein>
    <recommendedName>
        <fullName evidence="4">Transglycosylase</fullName>
    </recommendedName>
</protein>
<accession>A0A1U7J8S8</accession>
<evidence type="ECO:0000313" key="2">
    <source>
        <dbReference type="EMBL" id="OKH49900.1"/>
    </source>
</evidence>
<dbReference type="Proteomes" id="UP000185557">
    <property type="component" value="Unassembled WGS sequence"/>
</dbReference>
<name>A0A1U7J8S8_9CYAN</name>
<dbReference type="RefSeq" id="WP_073607140.1">
    <property type="nucleotide sequence ID" value="NZ_MRCG01000002.1"/>
</dbReference>
<evidence type="ECO:0000256" key="1">
    <source>
        <dbReference type="SAM" id="Phobius"/>
    </source>
</evidence>
<gene>
    <name evidence="2" type="ORF">NIES30_04085</name>
</gene>
<reference evidence="2 3" key="1">
    <citation type="submission" date="2016-11" db="EMBL/GenBank/DDBJ databases">
        <title>Draft Genome Sequences of Nine Cyanobacterial Strains from Diverse Habitats.</title>
        <authorList>
            <person name="Zhu T."/>
            <person name="Hou S."/>
            <person name="Lu X."/>
            <person name="Hess W.R."/>
        </authorList>
    </citation>
    <scope>NUCLEOTIDE SEQUENCE [LARGE SCALE GENOMIC DNA]</scope>
    <source>
        <strain evidence="2 3">NIES-30</strain>
    </source>
</reference>
<keyword evidence="1" id="KW-1133">Transmembrane helix</keyword>
<dbReference type="EMBL" id="MRCG01000002">
    <property type="protein sequence ID" value="OKH49900.1"/>
    <property type="molecule type" value="Genomic_DNA"/>
</dbReference>
<sequence>MDDLISLLVQVLIALACAFTANVLVPRQVPGKLLGLVLIGLIGVFVGQWVADYLLQQYSFSLPWLTWSFQGVPLVPSIIGSTIVLYIVTAFLSWGRYGNR</sequence>
<dbReference type="AlphaFoldDB" id="A0A1U7J8S8"/>
<feature type="transmembrane region" description="Helical" evidence="1">
    <location>
        <begin position="33"/>
        <end position="51"/>
    </location>
</feature>
<keyword evidence="1" id="KW-0812">Transmembrane</keyword>
<keyword evidence="1" id="KW-0472">Membrane</keyword>
<feature type="transmembrane region" description="Helical" evidence="1">
    <location>
        <begin position="71"/>
        <end position="94"/>
    </location>
</feature>